<dbReference type="GO" id="GO:0022857">
    <property type="term" value="F:transmembrane transporter activity"/>
    <property type="evidence" value="ECO:0007669"/>
    <property type="project" value="InterPro"/>
</dbReference>
<sequence length="626" mass="67899">MVEGDSIKNKSDSYNVEAGIQPNYNSSRNNSIDNRSILQPYSLGSGGKDPEYQFAAVNKGYETDISSAGGDKHDVEKGNAAVIEVTNGGVVANNINGGGSGANGGGHNGGGAGGAPNDGRRSTGVRAGFEQAIELCGYGKFHYILLAICGLVSTSEEMDVISMSFILPSAECDLNLDTTTKGWLNSIIFIGMMVGAYFWGSIADAVGRKKVLIVISFMNGFCIVASSFSQTYTWFMLFRFLNGAALGGSGPVIWSYFAEFQPKSKRGSMLSFMAAFWTFGNLFVAGLAWLIIPSKIGFHTDLITYNSWRIFLMVCALPSFIVAFLLFYLPESPKFLLTKGKQERAMAIFRGIFVTNTRRPAEQYPVAELDIDEKLLAEIKENQAGVKGKYSKMMSSMAEHSKQLFTSPILKFTLVSIIINFTFHIGYYGLMMWFPELFNRFEEYENIHPNKQADVCEVTKFVVNHIKNSTDSCSADIPQSVFQESLVSLASALPANLIAILGMDLLGRKFFLIFGTMTAGVCSAAMYYVMNSTQNLIVTAVFSGAISAANAALDCLITEVFPTHLRATGVAISMVAARMGGIIGNIVIATLLDHYCPAPTFIVAALLIGGGLMCLMLPNTTRKELN</sequence>
<dbReference type="PROSITE" id="PS00216">
    <property type="entry name" value="SUGAR_TRANSPORT_1"/>
    <property type="match status" value="1"/>
</dbReference>
<protein>
    <submittedName>
        <fullName evidence="10">Synaptic vesicle glycoprotein 2C</fullName>
    </submittedName>
</protein>
<organism evidence="10">
    <name type="scientific">Ceratitis capitata</name>
    <name type="common">Mediterranean fruit fly</name>
    <name type="synonym">Tephritis capitata</name>
    <dbReference type="NCBI Taxonomy" id="7213"/>
    <lineage>
        <taxon>Eukaryota</taxon>
        <taxon>Metazoa</taxon>
        <taxon>Ecdysozoa</taxon>
        <taxon>Arthropoda</taxon>
        <taxon>Hexapoda</taxon>
        <taxon>Insecta</taxon>
        <taxon>Pterygota</taxon>
        <taxon>Neoptera</taxon>
        <taxon>Endopterygota</taxon>
        <taxon>Diptera</taxon>
        <taxon>Brachycera</taxon>
        <taxon>Muscomorpha</taxon>
        <taxon>Tephritoidea</taxon>
        <taxon>Tephritidae</taxon>
        <taxon>Ceratitis</taxon>
        <taxon>Ceratitis</taxon>
    </lineage>
</organism>
<keyword evidence="5 8" id="KW-1133">Transmembrane helix</keyword>
<dbReference type="PANTHER" id="PTHR23511:SF34">
    <property type="entry name" value="SYNAPTIC VESICLE GLYCOPROTEIN 2"/>
    <property type="match status" value="1"/>
</dbReference>
<evidence type="ECO:0000313" key="10">
    <source>
        <dbReference type="EMBL" id="JAB95434.1"/>
    </source>
</evidence>
<dbReference type="FunFam" id="1.20.1250.20:FF:000232">
    <property type="entry name" value="Organic cation/carnitine transporter 7"/>
    <property type="match status" value="1"/>
</dbReference>
<comment type="subcellular location">
    <subcellularLocation>
        <location evidence="1">Membrane</location>
        <topology evidence="1">Multi-pass membrane protein</topology>
    </subcellularLocation>
</comment>
<feature type="compositionally biased region" description="Basic and acidic residues" evidence="7">
    <location>
        <begin position="1"/>
        <end position="11"/>
    </location>
</feature>
<comment type="similarity">
    <text evidence="2">Belongs to the major facilitator superfamily.</text>
</comment>
<keyword evidence="3" id="KW-0813">Transport</keyword>
<dbReference type="PANTHER" id="PTHR23511">
    <property type="entry name" value="SYNAPTIC VESICLE GLYCOPROTEIN 2"/>
    <property type="match status" value="1"/>
</dbReference>
<evidence type="ECO:0000259" key="9">
    <source>
        <dbReference type="PROSITE" id="PS50850"/>
    </source>
</evidence>
<dbReference type="InterPro" id="IPR036259">
    <property type="entry name" value="MFS_trans_sf"/>
</dbReference>
<dbReference type="PROSITE" id="PS00217">
    <property type="entry name" value="SUGAR_TRANSPORT_2"/>
    <property type="match status" value="1"/>
</dbReference>
<dbReference type="Gene3D" id="1.20.1250.20">
    <property type="entry name" value="MFS general substrate transporter like domains"/>
    <property type="match status" value="1"/>
</dbReference>
<keyword evidence="6 8" id="KW-0472">Membrane</keyword>
<gene>
    <name evidence="10" type="primary">SV2C</name>
</gene>
<dbReference type="EMBL" id="GAMC01011121">
    <property type="protein sequence ID" value="JAB95434.1"/>
    <property type="molecule type" value="mRNA"/>
</dbReference>
<dbReference type="Pfam" id="PF00083">
    <property type="entry name" value="Sugar_tr"/>
    <property type="match status" value="1"/>
</dbReference>
<feature type="transmembrane region" description="Helical" evidence="8">
    <location>
        <begin position="182"/>
        <end position="199"/>
    </location>
</feature>
<dbReference type="OrthoDB" id="3936150at2759"/>
<dbReference type="AlphaFoldDB" id="W8C1C9"/>
<feature type="transmembrane region" description="Helical" evidence="8">
    <location>
        <begin position="569"/>
        <end position="592"/>
    </location>
</feature>
<dbReference type="GO" id="GO:0016020">
    <property type="term" value="C:membrane"/>
    <property type="evidence" value="ECO:0007669"/>
    <property type="project" value="UniProtKB-SubCell"/>
</dbReference>
<evidence type="ECO:0000256" key="7">
    <source>
        <dbReference type="SAM" id="MobiDB-lite"/>
    </source>
</evidence>
<evidence type="ECO:0000256" key="8">
    <source>
        <dbReference type="SAM" id="Phobius"/>
    </source>
</evidence>
<keyword evidence="4 8" id="KW-0812">Transmembrane</keyword>
<feature type="transmembrane region" description="Helical" evidence="8">
    <location>
        <begin position="269"/>
        <end position="290"/>
    </location>
</feature>
<feature type="domain" description="Major facilitator superfamily (MFS) profile" evidence="9">
    <location>
        <begin position="143"/>
        <end position="622"/>
    </location>
</feature>
<reference evidence="10" key="2">
    <citation type="journal article" date="2014" name="BMC Genomics">
        <title>A genomic perspective to assessing quality of mass-reared SIT flies used in Mediterranean fruit fly (Ceratitis capitata) eradication in California.</title>
        <authorList>
            <person name="Calla B."/>
            <person name="Hall B."/>
            <person name="Hou S."/>
            <person name="Geib S.M."/>
        </authorList>
    </citation>
    <scope>NUCLEOTIDE SEQUENCE</scope>
</reference>
<dbReference type="Pfam" id="PF07690">
    <property type="entry name" value="MFS_1"/>
    <property type="match status" value="1"/>
</dbReference>
<reference evidence="10" key="1">
    <citation type="submission" date="2013-07" db="EMBL/GenBank/DDBJ databases">
        <authorList>
            <person name="Geib S."/>
        </authorList>
    </citation>
    <scope>NUCLEOTIDE SEQUENCE</scope>
</reference>
<feature type="transmembrane region" description="Helical" evidence="8">
    <location>
        <begin position="510"/>
        <end position="530"/>
    </location>
</feature>
<feature type="transmembrane region" description="Helical" evidence="8">
    <location>
        <begin position="310"/>
        <end position="329"/>
    </location>
</feature>
<dbReference type="InterPro" id="IPR020846">
    <property type="entry name" value="MFS_dom"/>
</dbReference>
<feature type="transmembrane region" description="Helical" evidence="8">
    <location>
        <begin position="598"/>
        <end position="617"/>
    </location>
</feature>
<evidence type="ECO:0000256" key="6">
    <source>
        <dbReference type="ARBA" id="ARBA00023136"/>
    </source>
</evidence>
<feature type="region of interest" description="Disordered" evidence="7">
    <location>
        <begin position="1"/>
        <end position="34"/>
    </location>
</feature>
<dbReference type="PROSITE" id="PS50850">
    <property type="entry name" value="MFS"/>
    <property type="match status" value="1"/>
</dbReference>
<evidence type="ECO:0000256" key="3">
    <source>
        <dbReference type="ARBA" id="ARBA00022448"/>
    </source>
</evidence>
<dbReference type="KEGG" id="ccat:101452461"/>
<dbReference type="SUPFAM" id="SSF103473">
    <property type="entry name" value="MFS general substrate transporter"/>
    <property type="match status" value="1"/>
</dbReference>
<evidence type="ECO:0000256" key="2">
    <source>
        <dbReference type="ARBA" id="ARBA00008335"/>
    </source>
</evidence>
<dbReference type="InterPro" id="IPR005828">
    <property type="entry name" value="MFS_sugar_transport-like"/>
</dbReference>
<accession>W8C1C9</accession>
<evidence type="ECO:0000256" key="1">
    <source>
        <dbReference type="ARBA" id="ARBA00004141"/>
    </source>
</evidence>
<name>W8C1C9_CERCA</name>
<proteinExistence type="evidence at transcript level"/>
<dbReference type="InterPro" id="IPR011701">
    <property type="entry name" value="MFS"/>
</dbReference>
<feature type="compositionally biased region" description="Low complexity" evidence="7">
    <location>
        <begin position="25"/>
        <end position="34"/>
    </location>
</feature>
<feature type="transmembrane region" description="Helical" evidence="8">
    <location>
        <begin position="234"/>
        <end position="257"/>
    </location>
</feature>
<feature type="transmembrane region" description="Helical" evidence="8">
    <location>
        <begin position="211"/>
        <end position="228"/>
    </location>
</feature>
<evidence type="ECO:0000256" key="5">
    <source>
        <dbReference type="ARBA" id="ARBA00022989"/>
    </source>
</evidence>
<evidence type="ECO:0000256" key="4">
    <source>
        <dbReference type="ARBA" id="ARBA00022692"/>
    </source>
</evidence>
<feature type="transmembrane region" description="Helical" evidence="8">
    <location>
        <begin position="536"/>
        <end position="557"/>
    </location>
</feature>
<dbReference type="InterPro" id="IPR005829">
    <property type="entry name" value="Sugar_transporter_CS"/>
</dbReference>
<feature type="transmembrane region" description="Helical" evidence="8">
    <location>
        <begin position="412"/>
        <end position="434"/>
    </location>
</feature>
<feature type="transmembrane region" description="Helical" evidence="8">
    <location>
        <begin position="486"/>
        <end position="503"/>
    </location>
</feature>